<keyword evidence="1" id="KW-1133">Transmembrane helix</keyword>
<protein>
    <recommendedName>
        <fullName evidence="4">EpsG family protein</fullName>
    </recommendedName>
</protein>
<feature type="transmembrane region" description="Helical" evidence="1">
    <location>
        <begin position="312"/>
        <end position="340"/>
    </location>
</feature>
<dbReference type="InterPro" id="IPR049458">
    <property type="entry name" value="EpsG-like"/>
</dbReference>
<feature type="transmembrane region" description="Helical" evidence="1">
    <location>
        <begin position="115"/>
        <end position="132"/>
    </location>
</feature>
<name>A0A8E1V7Q9_9GAMM</name>
<feature type="transmembrane region" description="Helical" evidence="1">
    <location>
        <begin position="289"/>
        <end position="305"/>
    </location>
</feature>
<evidence type="ECO:0000313" key="2">
    <source>
        <dbReference type="EMBL" id="KTS65191.1"/>
    </source>
</evidence>
<dbReference type="OrthoDB" id="6154241at2"/>
<dbReference type="RefSeq" id="WP_021506308.1">
    <property type="nucleotide sequence ID" value="NZ_CP146254.1"/>
</dbReference>
<evidence type="ECO:0008006" key="4">
    <source>
        <dbReference type="Google" id="ProtNLM"/>
    </source>
</evidence>
<feature type="transmembrane region" description="Helical" evidence="1">
    <location>
        <begin position="89"/>
        <end position="108"/>
    </location>
</feature>
<dbReference type="AlphaFoldDB" id="A0A8E1V7Q9"/>
<accession>A0A8E1V7Q9</accession>
<comment type="caution">
    <text evidence="2">The sequence shown here is derived from an EMBL/GenBank/DDBJ whole genome shotgun (WGS) entry which is preliminary data.</text>
</comment>
<dbReference type="Pfam" id="PF14897">
    <property type="entry name" value="EpsG"/>
    <property type="match status" value="1"/>
</dbReference>
<sequence>MLIYLLAAIFCVSFVYIQDKALSGRSVIFPLLVLTLIAALRDYTIGTDAKSYTRDFRFPFNHYPLTLNPDVEKGYQILAMWVRGIDNDYSFYFFIMALVCVFPVLWVLKKRSPDYTLSLYIYITFGLYFALYNQVRQTIAMGICFLALKFLVEKKPLKYSICIAIACQFHISAALMLVFYFLCHAKVRLEFKVLGTFLCGMFSTSLIITMMAAGNERYQHYTEGATNGRNGLMTVVLYVLIAIAIYIFGKALRRENIEYRVMECSYLCGIAALLPVTMLGTDPAGPQRIAQYFVYYLMLILPIIINKINNKLITAAFSLCALVYFIMLISSNIGGIYPYVLNDAFTIF</sequence>
<proteinExistence type="predicted"/>
<gene>
    <name evidence="2" type="ORF">SA3R_21505</name>
</gene>
<evidence type="ECO:0000313" key="3">
    <source>
        <dbReference type="Proteomes" id="UP000071979"/>
    </source>
</evidence>
<feature type="transmembrane region" description="Helical" evidence="1">
    <location>
        <begin position="157"/>
        <end position="181"/>
    </location>
</feature>
<feature type="transmembrane region" description="Helical" evidence="1">
    <location>
        <begin position="193"/>
        <end position="212"/>
    </location>
</feature>
<feature type="transmembrane region" description="Helical" evidence="1">
    <location>
        <begin position="264"/>
        <end position="283"/>
    </location>
</feature>
<feature type="transmembrane region" description="Helical" evidence="1">
    <location>
        <begin position="232"/>
        <end position="252"/>
    </location>
</feature>
<keyword evidence="1" id="KW-0812">Transmembrane</keyword>
<reference evidence="2 3" key="1">
    <citation type="journal article" date="2016" name="Front. Microbiol.">
        <title>Genomic Resource of Rice Seed Associated Bacteria.</title>
        <authorList>
            <person name="Midha S."/>
            <person name="Bansal K."/>
            <person name="Sharma S."/>
            <person name="Kumar N."/>
            <person name="Patil P.P."/>
            <person name="Chaudhry V."/>
            <person name="Patil P.B."/>
        </authorList>
    </citation>
    <scope>NUCLEOTIDE SEQUENCE [LARGE SCALE GENOMIC DNA]</scope>
    <source>
        <strain evidence="2 3">SA3</strain>
    </source>
</reference>
<evidence type="ECO:0000256" key="1">
    <source>
        <dbReference type="SAM" id="Phobius"/>
    </source>
</evidence>
<keyword evidence="1" id="KW-0472">Membrane</keyword>
<dbReference type="Proteomes" id="UP000071979">
    <property type="component" value="Unassembled WGS sequence"/>
</dbReference>
<organism evidence="2 3">
    <name type="scientific">Pantoea dispersa</name>
    <dbReference type="NCBI Taxonomy" id="59814"/>
    <lineage>
        <taxon>Bacteria</taxon>
        <taxon>Pseudomonadati</taxon>
        <taxon>Pseudomonadota</taxon>
        <taxon>Gammaproteobacteria</taxon>
        <taxon>Enterobacterales</taxon>
        <taxon>Erwiniaceae</taxon>
        <taxon>Pantoea</taxon>
    </lineage>
</organism>
<dbReference type="EMBL" id="LDSE01000048">
    <property type="protein sequence ID" value="KTS65191.1"/>
    <property type="molecule type" value="Genomic_DNA"/>
</dbReference>